<proteinExistence type="predicted"/>
<protein>
    <submittedName>
        <fullName evidence="2">Uncharacterized protein</fullName>
    </submittedName>
</protein>
<reference evidence="3" key="1">
    <citation type="submission" date="2017-01" db="EMBL/GenBank/DDBJ databases">
        <title>Comparative genomics of anhydrobiosis in the tardigrade Hypsibius dujardini.</title>
        <authorList>
            <person name="Yoshida Y."/>
            <person name="Koutsovoulos G."/>
            <person name="Laetsch D."/>
            <person name="Stevens L."/>
            <person name="Kumar S."/>
            <person name="Horikawa D."/>
            <person name="Ishino K."/>
            <person name="Komine S."/>
            <person name="Tomita M."/>
            <person name="Blaxter M."/>
            <person name="Arakawa K."/>
        </authorList>
    </citation>
    <scope>NUCLEOTIDE SEQUENCE [LARGE SCALE GENOMIC DNA]</scope>
    <source>
        <strain evidence="3">Z151</strain>
    </source>
</reference>
<name>A0A9X6RL94_HYPEX</name>
<keyword evidence="3" id="KW-1185">Reference proteome</keyword>
<organism evidence="2 3">
    <name type="scientific">Hypsibius exemplaris</name>
    <name type="common">Freshwater tardigrade</name>
    <dbReference type="NCBI Taxonomy" id="2072580"/>
    <lineage>
        <taxon>Eukaryota</taxon>
        <taxon>Metazoa</taxon>
        <taxon>Ecdysozoa</taxon>
        <taxon>Tardigrada</taxon>
        <taxon>Eutardigrada</taxon>
        <taxon>Parachela</taxon>
        <taxon>Hypsibioidea</taxon>
        <taxon>Hypsibiidae</taxon>
        <taxon>Hypsibius</taxon>
    </lineage>
</organism>
<evidence type="ECO:0000313" key="3">
    <source>
        <dbReference type="Proteomes" id="UP000192578"/>
    </source>
</evidence>
<dbReference type="EMBL" id="MTYJ01000229">
    <property type="protein sequence ID" value="OWA51501.1"/>
    <property type="molecule type" value="Genomic_DNA"/>
</dbReference>
<sequence>MLWDDEATQQAEFWDSLDHAISDSLFVEHAQRQLSPNPSDTTAEQSGLEHDGPEKSKEDWERDSGNGEDKEASEDHKCTVIQKIFSVAVGITKTLRNADTLSLICRAVEDEEDLADVNYPKTLWLGERQTFYEAVTQSTRVSVATRLPDRESTQRQIQRAHVKKGTPLVPEFVTDNNLNLFNLTHKGESFPLKDSERKETERIIAFATLSNVKALASSLTWLGNGTFSVAPTLFFQVYTVYTVGHGCIFHFGQNVFRKIQEFGSAERYHTDEHLRGQCKMALASVPP</sequence>
<dbReference type="Proteomes" id="UP000192578">
    <property type="component" value="Unassembled WGS sequence"/>
</dbReference>
<feature type="compositionally biased region" description="Basic and acidic residues" evidence="1">
    <location>
        <begin position="47"/>
        <end position="75"/>
    </location>
</feature>
<gene>
    <name evidence="2" type="ORF">BV898_15981</name>
</gene>
<feature type="compositionally biased region" description="Polar residues" evidence="1">
    <location>
        <begin position="32"/>
        <end position="45"/>
    </location>
</feature>
<dbReference type="OrthoDB" id="93990at2759"/>
<comment type="caution">
    <text evidence="2">The sequence shown here is derived from an EMBL/GenBank/DDBJ whole genome shotgun (WGS) entry which is preliminary data.</text>
</comment>
<accession>A0A9X6RL94</accession>
<evidence type="ECO:0000256" key="1">
    <source>
        <dbReference type="SAM" id="MobiDB-lite"/>
    </source>
</evidence>
<dbReference type="AlphaFoldDB" id="A0A9X6RL94"/>
<feature type="region of interest" description="Disordered" evidence="1">
    <location>
        <begin position="28"/>
        <end position="75"/>
    </location>
</feature>
<evidence type="ECO:0000313" key="2">
    <source>
        <dbReference type="EMBL" id="OWA51501.1"/>
    </source>
</evidence>